<organism evidence="1 2">
    <name type="scientific">Methylobacterium radiotolerans (strain ATCC 27329 / DSM 1819 / JCM 2831 / NBRC 15690 / NCIMB 10815 / 0-1)</name>
    <dbReference type="NCBI Taxonomy" id="426355"/>
    <lineage>
        <taxon>Bacteria</taxon>
        <taxon>Pseudomonadati</taxon>
        <taxon>Pseudomonadota</taxon>
        <taxon>Alphaproteobacteria</taxon>
        <taxon>Hyphomicrobiales</taxon>
        <taxon>Methylobacteriaceae</taxon>
        <taxon>Methylobacterium</taxon>
    </lineage>
</organism>
<dbReference type="HOGENOM" id="CLU_2437464_0_0_5"/>
<reference evidence="1 2" key="1">
    <citation type="submission" date="2008-03" db="EMBL/GenBank/DDBJ databases">
        <title>Complete sequence of chromosome of Methylobacterium radiotolerans JCM 2831.</title>
        <authorList>
            <consortium name="US DOE Joint Genome Institute"/>
            <person name="Copeland A."/>
            <person name="Lucas S."/>
            <person name="Lapidus A."/>
            <person name="Glavina del Rio T."/>
            <person name="Dalin E."/>
            <person name="Tice H."/>
            <person name="Bruce D."/>
            <person name="Goodwin L."/>
            <person name="Pitluck S."/>
            <person name="Kiss H."/>
            <person name="Brettin T."/>
            <person name="Detter J.C."/>
            <person name="Han C."/>
            <person name="Kuske C.R."/>
            <person name="Schmutz J."/>
            <person name="Larimer F."/>
            <person name="Land M."/>
            <person name="Hauser L."/>
            <person name="Kyrpides N."/>
            <person name="Mikhailova N."/>
            <person name="Marx C.J."/>
            <person name="Richardson P."/>
        </authorList>
    </citation>
    <scope>NUCLEOTIDE SEQUENCE [LARGE SCALE GENOMIC DNA]</scope>
    <source>
        <strain evidence="2">ATCC 27329 / DSM 1819 / JCM 2831 / NBRC 15690 / NCIMB 10815 / 0-1</strain>
    </source>
</reference>
<dbReference type="AlphaFoldDB" id="B1M1F0"/>
<proteinExistence type="predicted"/>
<dbReference type="Proteomes" id="UP000006589">
    <property type="component" value="Chromosome"/>
</dbReference>
<sequence length="90" mass="9028">MAARPDEGMTTMADLRVFGTIGPFTLTLSSVPQASGPGETAARSALSLRLVNGADIRPVAAFPAENVGQAAVVGEAVMSTFRAAGAAVLP</sequence>
<dbReference type="STRING" id="426355.Mrad2831_4156"/>
<name>B1M1F0_METRJ</name>
<evidence type="ECO:0000313" key="1">
    <source>
        <dbReference type="EMBL" id="ACB26125.1"/>
    </source>
</evidence>
<accession>B1M1F0</accession>
<dbReference type="KEGG" id="mrd:Mrad2831_4156"/>
<gene>
    <name evidence="1" type="ordered locus">Mrad2831_4156</name>
</gene>
<protein>
    <submittedName>
        <fullName evidence="1">Uncharacterized protein</fullName>
    </submittedName>
</protein>
<evidence type="ECO:0000313" key="2">
    <source>
        <dbReference type="Proteomes" id="UP000006589"/>
    </source>
</evidence>
<dbReference type="EMBL" id="CP001001">
    <property type="protein sequence ID" value="ACB26125.1"/>
    <property type="molecule type" value="Genomic_DNA"/>
</dbReference>